<proteinExistence type="inferred from homology"/>
<evidence type="ECO:0000313" key="8">
    <source>
        <dbReference type="EMBL" id="BFO18529.1"/>
    </source>
</evidence>
<dbReference type="GO" id="GO:0006355">
    <property type="term" value="P:regulation of DNA-templated transcription"/>
    <property type="evidence" value="ECO:0007669"/>
    <property type="project" value="InterPro"/>
</dbReference>
<evidence type="ECO:0000259" key="7">
    <source>
        <dbReference type="PROSITE" id="PS51755"/>
    </source>
</evidence>
<accession>A0AAT9HME5</accession>
<name>A0AAT9HME5_9ACTN</name>
<dbReference type="AlphaFoldDB" id="A0AAT9HME5"/>
<dbReference type="SUPFAM" id="SSF48452">
    <property type="entry name" value="TPR-like"/>
    <property type="match status" value="1"/>
</dbReference>
<reference evidence="8" key="1">
    <citation type="submission" date="2024-06" db="EMBL/GenBank/DDBJ databases">
        <authorList>
            <consortium name="consrtm"/>
            <person name="Uemura M."/>
            <person name="Terahara T."/>
        </authorList>
    </citation>
    <scope>NUCLEOTIDE SEQUENCE</scope>
    <source>
        <strain evidence="8">KM77-8</strain>
    </source>
</reference>
<dbReference type="InterPro" id="IPR036388">
    <property type="entry name" value="WH-like_DNA-bd_sf"/>
</dbReference>
<evidence type="ECO:0000256" key="4">
    <source>
        <dbReference type="ARBA" id="ARBA00023125"/>
    </source>
</evidence>
<dbReference type="GO" id="GO:0000160">
    <property type="term" value="P:phosphorelay signal transduction system"/>
    <property type="evidence" value="ECO:0007669"/>
    <property type="project" value="UniProtKB-KW"/>
</dbReference>
<evidence type="ECO:0000256" key="6">
    <source>
        <dbReference type="PROSITE-ProRule" id="PRU01091"/>
    </source>
</evidence>
<sequence length="171" mass="18449">MRIQVLGPVSVWRDGARLALGSPQRRAILALLTVSRGLQLPFAGLAEALWGERPPASAPNVVQTHIKHLRRLLEPGRPPRAPSVVLPQVGDGYALRVPDDVVDLSRFRGLVDAADAARRHGDEGRASALLAEALGVWRQPPLVDLPFLASHPMVVALTGSVVVWWHSTGMP</sequence>
<gene>
    <name evidence="8" type="ORF">SHKM778_49170</name>
</gene>
<comment type="similarity">
    <text evidence="1">Belongs to the AfsR/DnrI/RedD regulatory family.</text>
</comment>
<dbReference type="PANTHER" id="PTHR35807">
    <property type="entry name" value="TRANSCRIPTIONAL REGULATOR REDD-RELATED"/>
    <property type="match status" value="1"/>
</dbReference>
<organism evidence="8">
    <name type="scientific">Streptomyces haneummycinicus</name>
    <dbReference type="NCBI Taxonomy" id="3074435"/>
    <lineage>
        <taxon>Bacteria</taxon>
        <taxon>Bacillati</taxon>
        <taxon>Actinomycetota</taxon>
        <taxon>Actinomycetes</taxon>
        <taxon>Kitasatosporales</taxon>
        <taxon>Streptomycetaceae</taxon>
        <taxon>Streptomyces</taxon>
    </lineage>
</organism>
<dbReference type="GO" id="GO:0003677">
    <property type="term" value="F:DNA binding"/>
    <property type="evidence" value="ECO:0007669"/>
    <property type="project" value="UniProtKB-UniRule"/>
</dbReference>
<reference evidence="8" key="2">
    <citation type="submission" date="2024-07" db="EMBL/GenBank/DDBJ databases">
        <title>Streptomyces haneummycinica sp. nov., a new antibiotic-producing actinobacterium isolated from marine sediment.</title>
        <authorList>
            <person name="Uemura M."/>
            <person name="Hamada M."/>
            <person name="Hirano S."/>
            <person name="Kobayashi K."/>
            <person name="Ohshiro T."/>
            <person name="Kobayashi T."/>
            <person name="Terahara T."/>
        </authorList>
    </citation>
    <scope>NUCLEOTIDE SEQUENCE</scope>
    <source>
        <strain evidence="8">KM77-8</strain>
    </source>
</reference>
<dbReference type="SMART" id="SM00862">
    <property type="entry name" value="Trans_reg_C"/>
    <property type="match status" value="1"/>
</dbReference>
<dbReference type="EMBL" id="AP035768">
    <property type="protein sequence ID" value="BFO18529.1"/>
    <property type="molecule type" value="Genomic_DNA"/>
</dbReference>
<dbReference type="InterPro" id="IPR016032">
    <property type="entry name" value="Sig_transdc_resp-reg_C-effctor"/>
</dbReference>
<feature type="DNA-binding region" description="OmpR/PhoB-type" evidence="6">
    <location>
        <begin position="1"/>
        <end position="97"/>
    </location>
</feature>
<keyword evidence="4 6" id="KW-0238">DNA-binding</keyword>
<dbReference type="Gene3D" id="1.25.40.10">
    <property type="entry name" value="Tetratricopeptide repeat domain"/>
    <property type="match status" value="1"/>
</dbReference>
<dbReference type="InterPro" id="IPR051677">
    <property type="entry name" value="AfsR-DnrI-RedD_regulator"/>
</dbReference>
<keyword evidence="3" id="KW-0805">Transcription regulation</keyword>
<dbReference type="InterPro" id="IPR005158">
    <property type="entry name" value="BTAD"/>
</dbReference>
<feature type="domain" description="OmpR/PhoB-type" evidence="7">
    <location>
        <begin position="1"/>
        <end position="97"/>
    </location>
</feature>
<dbReference type="InterPro" id="IPR001867">
    <property type="entry name" value="OmpR/PhoB-type_DNA-bd"/>
</dbReference>
<evidence type="ECO:0000256" key="2">
    <source>
        <dbReference type="ARBA" id="ARBA00023012"/>
    </source>
</evidence>
<dbReference type="SUPFAM" id="SSF46894">
    <property type="entry name" value="C-terminal effector domain of the bipartite response regulators"/>
    <property type="match status" value="1"/>
</dbReference>
<evidence type="ECO:0000256" key="1">
    <source>
        <dbReference type="ARBA" id="ARBA00005820"/>
    </source>
</evidence>
<dbReference type="Pfam" id="PF03704">
    <property type="entry name" value="BTAD"/>
    <property type="match status" value="1"/>
</dbReference>
<dbReference type="Pfam" id="PF00486">
    <property type="entry name" value="Trans_reg_C"/>
    <property type="match status" value="1"/>
</dbReference>
<keyword evidence="2" id="KW-0902">Two-component regulatory system</keyword>
<evidence type="ECO:0000256" key="5">
    <source>
        <dbReference type="ARBA" id="ARBA00023163"/>
    </source>
</evidence>
<keyword evidence="5" id="KW-0804">Transcription</keyword>
<dbReference type="InterPro" id="IPR011990">
    <property type="entry name" value="TPR-like_helical_dom_sf"/>
</dbReference>
<dbReference type="Gene3D" id="1.10.10.10">
    <property type="entry name" value="Winged helix-like DNA-binding domain superfamily/Winged helix DNA-binding domain"/>
    <property type="match status" value="1"/>
</dbReference>
<evidence type="ECO:0000256" key="3">
    <source>
        <dbReference type="ARBA" id="ARBA00023015"/>
    </source>
</evidence>
<dbReference type="PANTHER" id="PTHR35807:SF1">
    <property type="entry name" value="TRANSCRIPTIONAL REGULATOR REDD"/>
    <property type="match status" value="1"/>
</dbReference>
<protein>
    <recommendedName>
        <fullName evidence="7">OmpR/PhoB-type domain-containing protein</fullName>
    </recommendedName>
</protein>
<dbReference type="PROSITE" id="PS51755">
    <property type="entry name" value="OMPR_PHOB"/>
    <property type="match status" value="1"/>
</dbReference>